<dbReference type="EMBL" id="BLIP01000001">
    <property type="protein sequence ID" value="GFE20597.1"/>
    <property type="molecule type" value="Genomic_DNA"/>
</dbReference>
<dbReference type="Proteomes" id="UP000429552">
    <property type="component" value="Unassembled WGS sequence"/>
</dbReference>
<accession>A0A640TA28</accession>
<dbReference type="AlphaFoldDB" id="A0A640TA28"/>
<evidence type="ECO:0000313" key="2">
    <source>
        <dbReference type="Proteomes" id="UP000429552"/>
    </source>
</evidence>
<gene>
    <name evidence="1" type="ORF">Sliba_10500</name>
</gene>
<protein>
    <submittedName>
        <fullName evidence="1">Uncharacterized protein</fullName>
    </submittedName>
</protein>
<sequence length="94" mass="10395">MLALLDLRHQEWVLRICRERAAGGDAVVVVLTTWDWTGRSLCGPHGGAPRRTDRRTGPPVEVFTAELLSRVYRQPVEVIAHPPLVPASGCVFPN</sequence>
<reference evidence="1 2" key="1">
    <citation type="submission" date="2019-12" db="EMBL/GenBank/DDBJ databases">
        <title>Whole genome shotgun sequence of Streptomyces libani subsp. libani NBRC 13452.</title>
        <authorList>
            <person name="Ichikawa N."/>
            <person name="Kimura A."/>
            <person name="Kitahashi Y."/>
            <person name="Komaki H."/>
            <person name="Tamura T."/>
        </authorList>
    </citation>
    <scope>NUCLEOTIDE SEQUENCE [LARGE SCALE GENOMIC DNA]</scope>
    <source>
        <strain evidence="1 2">NBRC 13452</strain>
    </source>
</reference>
<evidence type="ECO:0000313" key="1">
    <source>
        <dbReference type="EMBL" id="GFE20597.1"/>
    </source>
</evidence>
<organism evidence="1 2">
    <name type="scientific">Streptomyces nigrescens</name>
    <dbReference type="NCBI Taxonomy" id="1920"/>
    <lineage>
        <taxon>Bacteria</taxon>
        <taxon>Bacillati</taxon>
        <taxon>Actinomycetota</taxon>
        <taxon>Actinomycetes</taxon>
        <taxon>Kitasatosporales</taxon>
        <taxon>Streptomycetaceae</taxon>
        <taxon>Streptomyces</taxon>
    </lineage>
</organism>
<name>A0A640TA28_STRNI</name>
<proteinExistence type="predicted"/>
<comment type="caution">
    <text evidence="1">The sequence shown here is derived from an EMBL/GenBank/DDBJ whole genome shotgun (WGS) entry which is preliminary data.</text>
</comment>